<dbReference type="Pfam" id="PF06821">
    <property type="entry name" value="Ser_hydrolase"/>
    <property type="match status" value="1"/>
</dbReference>
<evidence type="ECO:0000313" key="1">
    <source>
        <dbReference type="EMBL" id="MDO6414755.1"/>
    </source>
</evidence>
<dbReference type="EMBL" id="JAUOTP010000004">
    <property type="protein sequence ID" value="MDO6414755.1"/>
    <property type="molecule type" value="Genomic_DNA"/>
</dbReference>
<keyword evidence="1" id="KW-0378">Hydrolase</keyword>
<dbReference type="InterPro" id="IPR029058">
    <property type="entry name" value="AB_hydrolase_fold"/>
</dbReference>
<protein>
    <submittedName>
        <fullName evidence="1">Alpha/beta hydrolase</fullName>
        <ecNumber evidence="1">3.-.-.-</ecNumber>
    </submittedName>
</protein>
<dbReference type="EC" id="3.-.-.-" evidence="1"/>
<reference evidence="1" key="1">
    <citation type="submission" date="2023-07" db="EMBL/GenBank/DDBJ databases">
        <authorList>
            <person name="Kim M."/>
        </authorList>
    </citation>
    <scope>NUCLEOTIDE SEQUENCE</scope>
    <source>
        <strain evidence="1">BIUV-7</strain>
    </source>
</reference>
<evidence type="ECO:0000313" key="2">
    <source>
        <dbReference type="Proteomes" id="UP001169764"/>
    </source>
</evidence>
<dbReference type="GO" id="GO:0016787">
    <property type="term" value="F:hydrolase activity"/>
    <property type="evidence" value="ECO:0007669"/>
    <property type="project" value="UniProtKB-KW"/>
</dbReference>
<dbReference type="SUPFAM" id="SSF53474">
    <property type="entry name" value="alpha/beta-Hydrolases"/>
    <property type="match status" value="1"/>
</dbReference>
<dbReference type="RefSeq" id="WP_303542224.1">
    <property type="nucleotide sequence ID" value="NZ_JAUOTP010000004.1"/>
</dbReference>
<gene>
    <name evidence="1" type="ORF">Q4F19_10230</name>
</gene>
<dbReference type="InterPro" id="IPR010662">
    <property type="entry name" value="RBBP9/YdeN"/>
</dbReference>
<keyword evidence="2" id="KW-1185">Reference proteome</keyword>
<comment type="caution">
    <text evidence="1">The sequence shown here is derived from an EMBL/GenBank/DDBJ whole genome shotgun (WGS) entry which is preliminary data.</text>
</comment>
<dbReference type="Proteomes" id="UP001169764">
    <property type="component" value="Unassembled WGS sequence"/>
</dbReference>
<organism evidence="1 2">
    <name type="scientific">Sphingomonas natans</name>
    <dbReference type="NCBI Taxonomy" id="3063330"/>
    <lineage>
        <taxon>Bacteria</taxon>
        <taxon>Pseudomonadati</taxon>
        <taxon>Pseudomonadota</taxon>
        <taxon>Alphaproteobacteria</taxon>
        <taxon>Sphingomonadales</taxon>
        <taxon>Sphingomonadaceae</taxon>
        <taxon>Sphingomonas</taxon>
    </lineage>
</organism>
<accession>A0ABT8Y8U8</accession>
<name>A0ABT8Y8U8_9SPHN</name>
<dbReference type="Gene3D" id="3.40.50.1820">
    <property type="entry name" value="alpha/beta hydrolase"/>
    <property type="match status" value="1"/>
</dbReference>
<sequence length="213" mass="23228">MMFEEDLRRSPTCLIVPGLGNSGPGHWQTLWEQERADCRRVELGCWDTPVRNVWIGRIDQAVRAAGGPVILVAHSLGCIAVAWWAGLLGQDVTSRVAGALLVAPPDVDRCRSPDVIARFAPTPLAPLPFPALVVASTDDPYCRRDRAADMASAWLADLVLLDDLGHINAGSGLGRWSEGQALLDRLMEGDVRRRATARAPIVRMVLPKHATMR</sequence>
<proteinExistence type="predicted"/>